<dbReference type="Gene3D" id="3.40.50.2000">
    <property type="entry name" value="Glycogen Phosphorylase B"/>
    <property type="match status" value="2"/>
</dbReference>
<dbReference type="RefSeq" id="WP_090289270.1">
    <property type="nucleotide sequence ID" value="NZ_FNCK01000002.1"/>
</dbReference>
<dbReference type="OrthoDB" id="9804196at2"/>
<dbReference type="InterPro" id="IPR050194">
    <property type="entry name" value="Glycosyltransferase_grp1"/>
</dbReference>
<dbReference type="Proteomes" id="UP000199708">
    <property type="component" value="Unassembled WGS sequence"/>
</dbReference>
<feature type="domain" description="Glycosyltransferase subfamily 4-like N-terminal" evidence="2">
    <location>
        <begin position="15"/>
        <end position="196"/>
    </location>
</feature>
<evidence type="ECO:0000313" key="3">
    <source>
        <dbReference type="EMBL" id="SDG00966.1"/>
    </source>
</evidence>
<dbReference type="PANTHER" id="PTHR45947:SF3">
    <property type="entry name" value="SULFOQUINOVOSYL TRANSFERASE SQD2"/>
    <property type="match status" value="1"/>
</dbReference>
<protein>
    <submittedName>
        <fullName evidence="3">Glycosyltransferase involved in cell wall bisynthesis</fullName>
    </submittedName>
</protein>
<proteinExistence type="predicted"/>
<dbReference type="EMBL" id="FNCK01000002">
    <property type="protein sequence ID" value="SDG00966.1"/>
    <property type="molecule type" value="Genomic_DNA"/>
</dbReference>
<feature type="domain" description="Glycosyl transferase family 1" evidence="1">
    <location>
        <begin position="202"/>
        <end position="332"/>
    </location>
</feature>
<keyword evidence="3" id="KW-0808">Transferase</keyword>
<gene>
    <name evidence="3" type="ORF">SAMN05421791_102185</name>
</gene>
<evidence type="ECO:0000259" key="1">
    <source>
        <dbReference type="Pfam" id="PF00534"/>
    </source>
</evidence>
<name>A0A1G7QQZ9_9LACT</name>
<keyword evidence="4" id="KW-1185">Reference proteome</keyword>
<dbReference type="PANTHER" id="PTHR45947">
    <property type="entry name" value="SULFOQUINOVOSYL TRANSFERASE SQD2"/>
    <property type="match status" value="1"/>
</dbReference>
<dbReference type="STRING" id="120956.SAMN05421791_102185"/>
<dbReference type="Pfam" id="PF00534">
    <property type="entry name" value="Glycos_transf_1"/>
    <property type="match status" value="1"/>
</dbReference>
<evidence type="ECO:0000259" key="2">
    <source>
        <dbReference type="Pfam" id="PF13439"/>
    </source>
</evidence>
<reference evidence="3 4" key="1">
    <citation type="submission" date="2016-10" db="EMBL/GenBank/DDBJ databases">
        <authorList>
            <person name="de Groot N.N."/>
        </authorList>
    </citation>
    <scope>NUCLEOTIDE SEQUENCE [LARGE SCALE GENOMIC DNA]</scope>
    <source>
        <strain evidence="3 4">ATCC BAA-466</strain>
    </source>
</reference>
<accession>A0A1G7QQZ9</accession>
<dbReference type="InterPro" id="IPR001296">
    <property type="entry name" value="Glyco_trans_1"/>
</dbReference>
<organism evidence="3 4">
    <name type="scientific">Facklamia miroungae</name>
    <dbReference type="NCBI Taxonomy" id="120956"/>
    <lineage>
        <taxon>Bacteria</taxon>
        <taxon>Bacillati</taxon>
        <taxon>Bacillota</taxon>
        <taxon>Bacilli</taxon>
        <taxon>Lactobacillales</taxon>
        <taxon>Aerococcaceae</taxon>
        <taxon>Facklamia</taxon>
    </lineage>
</organism>
<dbReference type="InterPro" id="IPR028098">
    <property type="entry name" value="Glyco_trans_4-like_N"/>
</dbReference>
<dbReference type="CDD" id="cd03801">
    <property type="entry name" value="GT4_PimA-like"/>
    <property type="match status" value="1"/>
</dbReference>
<dbReference type="GO" id="GO:0016757">
    <property type="term" value="F:glycosyltransferase activity"/>
    <property type="evidence" value="ECO:0007669"/>
    <property type="project" value="InterPro"/>
</dbReference>
<dbReference type="AlphaFoldDB" id="A0A1G7QQZ9"/>
<dbReference type="SUPFAM" id="SSF53756">
    <property type="entry name" value="UDP-Glycosyltransferase/glycogen phosphorylase"/>
    <property type="match status" value="1"/>
</dbReference>
<sequence length="409" mass="46741">MKILHILAQLPGQTGSGVYFQNLIQGLRMKGVLNGVIYANQSPFQYKLQAEYSNPVQFNSKELPFSIVGMSDVMPYPSSVYSQLTDNEIKLWQRAFTKRLNQAKEEFQPDIVICHHLWYLTALVLDLYPDIPVVGISHGTDIRQARRHPHLKQKYLGDMNRLSLIFSLSQENRKNLIKEFAINPEKIKVTGNGFNSEIFNLTKSLNSKKKSIELLFAGKITRSKGVFELVLAFQNVRKKFPQTNLFLIGNGEQTEINELKNIVAQKDIAGIHFLPAVNQLELAEWMKNSDVFILPSYYEGLATICLEAMACGLRLVVSELEPLKNFIKPEINQSGIIEYVPLPTIIDQDQAHEKDIPLFIHQLTQAISLQIERVLNGEIIDPSIFDKIHSYSWQQLINKQYIFLKKLLS</sequence>
<evidence type="ECO:0000313" key="4">
    <source>
        <dbReference type="Proteomes" id="UP000199708"/>
    </source>
</evidence>
<dbReference type="Pfam" id="PF13439">
    <property type="entry name" value="Glyco_transf_4"/>
    <property type="match status" value="1"/>
</dbReference>